<feature type="compositionally biased region" description="Basic and acidic residues" evidence="4">
    <location>
        <begin position="340"/>
        <end position="355"/>
    </location>
</feature>
<keyword evidence="6" id="KW-1185">Reference proteome</keyword>
<dbReference type="PANTHER" id="PTHR44196">
    <property type="entry name" value="DEHYDROGENASE/REDUCTASE SDR FAMILY MEMBER 7B"/>
    <property type="match status" value="1"/>
</dbReference>
<reference evidence="5" key="1">
    <citation type="submission" date="2021-10" db="EMBL/GenBank/DDBJ databases">
        <authorList>
            <person name="Dean J.D."/>
            <person name="Kim M.K."/>
            <person name="Newey C.N."/>
            <person name="Stoker T.S."/>
            <person name="Thompson D.W."/>
            <person name="Grose J.H."/>
        </authorList>
    </citation>
    <scope>NUCLEOTIDE SEQUENCE</scope>
    <source>
        <strain evidence="5">BT178</strain>
    </source>
</reference>
<dbReference type="InterPro" id="IPR002347">
    <property type="entry name" value="SDR_fam"/>
</dbReference>
<comment type="similarity">
    <text evidence="1 3">Belongs to the short-chain dehydrogenases/reductases (SDR) family.</text>
</comment>
<comment type="caution">
    <text evidence="5">The sequence shown here is derived from an EMBL/GenBank/DDBJ whole genome shotgun (WGS) entry which is preliminary data.</text>
</comment>
<keyword evidence="2" id="KW-0560">Oxidoreductase</keyword>
<protein>
    <submittedName>
        <fullName evidence="5">SDR family NAD(P)-dependent oxidoreductase</fullName>
    </submittedName>
</protein>
<proteinExistence type="inferred from homology"/>
<dbReference type="PANTHER" id="PTHR44196:SF1">
    <property type="entry name" value="DEHYDROGENASE_REDUCTASE SDR FAMILY MEMBER 7B"/>
    <property type="match status" value="1"/>
</dbReference>
<dbReference type="SUPFAM" id="SSF51735">
    <property type="entry name" value="NAD(P)-binding Rossmann-fold domains"/>
    <property type="match status" value="1"/>
</dbReference>
<gene>
    <name evidence="5" type="ORF">LGH74_02590</name>
</gene>
<evidence type="ECO:0000256" key="2">
    <source>
        <dbReference type="ARBA" id="ARBA00023002"/>
    </source>
</evidence>
<evidence type="ECO:0000256" key="1">
    <source>
        <dbReference type="ARBA" id="ARBA00006484"/>
    </source>
</evidence>
<accession>A0ABS8AN46</accession>
<feature type="region of interest" description="Disordered" evidence="4">
    <location>
        <begin position="323"/>
        <end position="364"/>
    </location>
</feature>
<evidence type="ECO:0000313" key="6">
    <source>
        <dbReference type="Proteomes" id="UP001165296"/>
    </source>
</evidence>
<dbReference type="Gene3D" id="3.40.50.720">
    <property type="entry name" value="NAD(P)-binding Rossmann-like Domain"/>
    <property type="match status" value="1"/>
</dbReference>
<dbReference type="EMBL" id="JAJADR010000001">
    <property type="protein sequence ID" value="MCB2406854.1"/>
    <property type="molecule type" value="Genomic_DNA"/>
</dbReference>
<evidence type="ECO:0000313" key="5">
    <source>
        <dbReference type="EMBL" id="MCB2406854.1"/>
    </source>
</evidence>
<name>A0ABS8AN46_9BACT</name>
<dbReference type="PRINTS" id="PR00081">
    <property type="entry name" value="GDHRDH"/>
</dbReference>
<evidence type="ECO:0000256" key="4">
    <source>
        <dbReference type="SAM" id="MobiDB-lite"/>
    </source>
</evidence>
<dbReference type="Proteomes" id="UP001165296">
    <property type="component" value="Unassembled WGS sequence"/>
</dbReference>
<evidence type="ECO:0000256" key="3">
    <source>
        <dbReference type="RuleBase" id="RU000363"/>
    </source>
</evidence>
<sequence>MRHPIFQRFCAARQASRTAWAQLQRPAHLALVLVLLGLLLGGCATARLGASGRKKVQGKTYVIIGASSGFGRGVAQELGACHANVVLAARRTELLEEVAATIRAAGGTALVVTTDISQPEQVQRLAEAAVKQYGRVDVWINDVGVGAIGRFWDVPLADYSRLIDVNYKGIVYGSQVAIKLFQTQKSGTLINLGSVESEVPLAYHAVYAGTKAAIRNFDQALNNELRLSGYKDIKVVTIEPWAVDTPFWGHAANYSGGTPRMAAMDPPSKVVNAIVRSSLRPRQELPVGWKARGAVFSHHVLPHFTERLSANIAHRYQIKTAPPAPATAGAVQQPMPTGRGVDDGVRQRMKQEKQQRKQQKTNGQ</sequence>
<dbReference type="PRINTS" id="PR00080">
    <property type="entry name" value="SDRFAMILY"/>
</dbReference>
<dbReference type="InterPro" id="IPR036291">
    <property type="entry name" value="NAD(P)-bd_dom_sf"/>
</dbReference>
<dbReference type="RefSeq" id="WP_226171517.1">
    <property type="nucleotide sequence ID" value="NZ_JAJADR010000001.1"/>
</dbReference>
<dbReference type="Pfam" id="PF00106">
    <property type="entry name" value="adh_short"/>
    <property type="match status" value="1"/>
</dbReference>
<organism evidence="5 6">
    <name type="scientific">Hymenobacter lucidus</name>
    <dbReference type="NCBI Taxonomy" id="2880930"/>
    <lineage>
        <taxon>Bacteria</taxon>
        <taxon>Pseudomonadati</taxon>
        <taxon>Bacteroidota</taxon>
        <taxon>Cytophagia</taxon>
        <taxon>Cytophagales</taxon>
        <taxon>Hymenobacteraceae</taxon>
        <taxon>Hymenobacter</taxon>
    </lineage>
</organism>